<feature type="domain" description="Protein kinase" evidence="7">
    <location>
        <begin position="113"/>
        <end position="387"/>
    </location>
</feature>
<dbReference type="SUPFAM" id="SSF56112">
    <property type="entry name" value="Protein kinase-like (PK-like)"/>
    <property type="match status" value="1"/>
</dbReference>
<evidence type="ECO:0000256" key="5">
    <source>
        <dbReference type="ARBA" id="ARBA00038035"/>
    </source>
</evidence>
<name>A0A914ESH1_9BILA</name>
<dbReference type="Gene3D" id="1.10.510.10">
    <property type="entry name" value="Transferase(Phosphotransferase) domain 1"/>
    <property type="match status" value="1"/>
</dbReference>
<dbReference type="Pfam" id="PF00069">
    <property type="entry name" value="Pkinase"/>
    <property type="match status" value="1"/>
</dbReference>
<dbReference type="InterPro" id="IPR008271">
    <property type="entry name" value="Ser/Thr_kinase_AS"/>
</dbReference>
<evidence type="ECO:0000259" key="7">
    <source>
        <dbReference type="PROSITE" id="PS50011"/>
    </source>
</evidence>
<evidence type="ECO:0000256" key="1">
    <source>
        <dbReference type="ARBA" id="ARBA00022679"/>
    </source>
</evidence>
<reference evidence="9" key="1">
    <citation type="submission" date="2022-11" db="UniProtKB">
        <authorList>
            <consortium name="WormBaseParasite"/>
        </authorList>
    </citation>
    <scope>IDENTIFICATION</scope>
</reference>
<comment type="similarity">
    <text evidence="5">Belongs to the protein kinase superfamily. STE Ser/Thr protein kinase family. MAP kinase kinase subfamily.</text>
</comment>
<keyword evidence="3" id="KW-0418">Kinase</keyword>
<dbReference type="WBParaSite" id="ACRNAN_scaffold9891.g29174.t1">
    <property type="protein sequence ID" value="ACRNAN_scaffold9891.g29174.t1"/>
    <property type="gene ID" value="ACRNAN_scaffold9891.g29174"/>
</dbReference>
<dbReference type="InterPro" id="IPR011009">
    <property type="entry name" value="Kinase-like_dom_sf"/>
</dbReference>
<proteinExistence type="inferred from homology"/>
<dbReference type="PANTHER" id="PTHR48013:SF28">
    <property type="entry name" value="DUAL SPECIFICITY MITOGEN-ACTIVATED PROTEIN KINASE KINASE SEK-1"/>
    <property type="match status" value="1"/>
</dbReference>
<dbReference type="PANTHER" id="PTHR48013">
    <property type="entry name" value="DUAL SPECIFICITY MITOGEN-ACTIVATED PROTEIN KINASE KINASE 5-RELATED"/>
    <property type="match status" value="1"/>
</dbReference>
<dbReference type="AlphaFoldDB" id="A0A914ESH1"/>
<dbReference type="GO" id="GO:0051403">
    <property type="term" value="P:stress-activated MAPK cascade"/>
    <property type="evidence" value="ECO:0007669"/>
    <property type="project" value="TreeGrafter"/>
</dbReference>
<keyword evidence="4" id="KW-0067">ATP-binding</keyword>
<dbReference type="SMART" id="SM00220">
    <property type="entry name" value="S_TKc"/>
    <property type="match status" value="1"/>
</dbReference>
<dbReference type="Proteomes" id="UP000887540">
    <property type="component" value="Unplaced"/>
</dbReference>
<dbReference type="PROSITE" id="PS00108">
    <property type="entry name" value="PROTEIN_KINASE_ST"/>
    <property type="match status" value="1"/>
</dbReference>
<keyword evidence="1" id="KW-0808">Transferase</keyword>
<evidence type="ECO:0000313" key="8">
    <source>
        <dbReference type="Proteomes" id="UP000887540"/>
    </source>
</evidence>
<accession>A0A914ESH1</accession>
<dbReference type="Gene3D" id="3.30.200.20">
    <property type="entry name" value="Phosphorylase Kinase, domain 1"/>
    <property type="match status" value="1"/>
</dbReference>
<keyword evidence="8" id="KW-1185">Reference proteome</keyword>
<dbReference type="EC" id="2.7.12.2" evidence="6"/>
<keyword evidence="2" id="KW-0547">Nucleotide-binding</keyword>
<dbReference type="GO" id="GO:0005524">
    <property type="term" value="F:ATP binding"/>
    <property type="evidence" value="ECO:0007669"/>
    <property type="project" value="UniProtKB-KW"/>
</dbReference>
<protein>
    <recommendedName>
        <fullName evidence="6">mitogen-activated protein kinase kinase</fullName>
        <ecNumber evidence="6">2.7.12.2</ecNumber>
    </recommendedName>
</protein>
<organism evidence="8 9">
    <name type="scientific">Acrobeloides nanus</name>
    <dbReference type="NCBI Taxonomy" id="290746"/>
    <lineage>
        <taxon>Eukaryota</taxon>
        <taxon>Metazoa</taxon>
        <taxon>Ecdysozoa</taxon>
        <taxon>Nematoda</taxon>
        <taxon>Chromadorea</taxon>
        <taxon>Rhabditida</taxon>
        <taxon>Tylenchina</taxon>
        <taxon>Cephalobomorpha</taxon>
        <taxon>Cephaloboidea</taxon>
        <taxon>Cephalobidae</taxon>
        <taxon>Acrobeloides</taxon>
    </lineage>
</organism>
<evidence type="ECO:0000256" key="6">
    <source>
        <dbReference type="ARBA" id="ARBA00038999"/>
    </source>
</evidence>
<evidence type="ECO:0000256" key="4">
    <source>
        <dbReference type="ARBA" id="ARBA00022840"/>
    </source>
</evidence>
<evidence type="ECO:0000313" key="9">
    <source>
        <dbReference type="WBParaSite" id="ACRNAN_scaffold9891.g29174.t1"/>
    </source>
</evidence>
<dbReference type="PROSITE" id="PS50011">
    <property type="entry name" value="PROTEIN_KINASE_DOM"/>
    <property type="match status" value="1"/>
</dbReference>
<dbReference type="GO" id="GO:0004708">
    <property type="term" value="F:MAP kinase kinase activity"/>
    <property type="evidence" value="ECO:0007669"/>
    <property type="project" value="UniProtKB-EC"/>
</dbReference>
<evidence type="ECO:0000256" key="2">
    <source>
        <dbReference type="ARBA" id="ARBA00022741"/>
    </source>
</evidence>
<dbReference type="InterPro" id="IPR000719">
    <property type="entry name" value="Prot_kinase_dom"/>
</dbReference>
<evidence type="ECO:0000256" key="3">
    <source>
        <dbReference type="ARBA" id="ARBA00022777"/>
    </source>
</evidence>
<sequence>MFIKEQIAIIREDNELKSEYESASTIYEYENASTICMDDTYDSDYSSIGSSYSTESENEKTINQMKTFFKHDFKFDSQDLKNYPALENINKIIFPENKSDIINFNSDLFENEFKEVETLGSGKFVVKSYIYKNQKMAIKFTHIPHSRHTTNDDNMRKLIELVREIIKIQKLSRCPNIVICYGVCLYDGQALICMEQMDMSLRNVFEKVHQLGNRNMFHEEKLLAFVAVAIVDALVYCNEAKMIHRDVKPDNILLNKNGEIKLCDFGESRILQDSLSSTFAGSLCYWPPERFDIEKSKYDTCPDIWGLGITLVEIVSGSVPYKDKRGRMPQNIILLQNLILQLDTPKLVKETFQEDSFSNVTREFVQLCLNRVPDRPKYSKLQETAFYKQYGVIKNKDRNEKVAELLNSFELV</sequence>